<keyword evidence="3" id="KW-1185">Reference proteome</keyword>
<evidence type="ECO:0000313" key="2">
    <source>
        <dbReference type="EMBL" id="RMI09738.1"/>
    </source>
</evidence>
<name>A0A3M2JHH7_9CELL</name>
<evidence type="ECO:0000313" key="3">
    <source>
        <dbReference type="Proteomes" id="UP000269289"/>
    </source>
</evidence>
<feature type="compositionally biased region" description="Basic and acidic residues" evidence="1">
    <location>
        <begin position="1"/>
        <end position="10"/>
    </location>
</feature>
<protein>
    <submittedName>
        <fullName evidence="2">Uncharacterized protein</fullName>
    </submittedName>
</protein>
<dbReference type="AlphaFoldDB" id="A0A3M2JHH7"/>
<evidence type="ECO:0000256" key="1">
    <source>
        <dbReference type="SAM" id="MobiDB-lite"/>
    </source>
</evidence>
<dbReference type="Proteomes" id="UP000269289">
    <property type="component" value="Unassembled WGS sequence"/>
</dbReference>
<organism evidence="2 3">
    <name type="scientific">Cellulomonas triticagri</name>
    <dbReference type="NCBI Taxonomy" id="2483352"/>
    <lineage>
        <taxon>Bacteria</taxon>
        <taxon>Bacillati</taxon>
        <taxon>Actinomycetota</taxon>
        <taxon>Actinomycetes</taxon>
        <taxon>Micrococcales</taxon>
        <taxon>Cellulomonadaceae</taxon>
        <taxon>Cellulomonas</taxon>
    </lineage>
</organism>
<comment type="caution">
    <text evidence="2">The sequence shown here is derived from an EMBL/GenBank/DDBJ whole genome shotgun (WGS) entry which is preliminary data.</text>
</comment>
<dbReference type="RefSeq" id="WP_122149125.1">
    <property type="nucleotide sequence ID" value="NZ_RFFI01000041.1"/>
</dbReference>
<dbReference type="EMBL" id="RFFI01000041">
    <property type="protein sequence ID" value="RMI09738.1"/>
    <property type="molecule type" value="Genomic_DNA"/>
</dbReference>
<sequence length="65" mass="7388">MPREPGKLRIVEGAAATTPAEHLRRHLGARATEDRRGVERREGDRRVQERRDREDVVAEGCDAAR</sequence>
<reference evidence="2 3" key="1">
    <citation type="submission" date="2018-10" db="EMBL/GenBank/DDBJ databases">
        <title>Isolation, diversity and antifungal activity of actinobacteria from wheat.</title>
        <authorList>
            <person name="Han C."/>
        </authorList>
    </citation>
    <scope>NUCLEOTIDE SEQUENCE [LARGE SCALE GENOMIC DNA]</scope>
    <source>
        <strain evidence="2 3">NEAU-YY56</strain>
    </source>
</reference>
<accession>A0A3M2JHH7</accession>
<gene>
    <name evidence="2" type="ORF">EBM89_09120</name>
</gene>
<feature type="region of interest" description="Disordered" evidence="1">
    <location>
        <begin position="1"/>
        <end position="65"/>
    </location>
</feature>
<proteinExistence type="predicted"/>
<feature type="compositionally biased region" description="Basic and acidic residues" evidence="1">
    <location>
        <begin position="31"/>
        <end position="65"/>
    </location>
</feature>